<evidence type="ECO:0000256" key="1">
    <source>
        <dbReference type="ARBA" id="ARBA00009986"/>
    </source>
</evidence>
<dbReference type="InterPro" id="IPR016160">
    <property type="entry name" value="Ald_DH_CS_CYS"/>
</dbReference>
<dbReference type="EC" id="1.2.1.-" evidence="6"/>
<keyword evidence="2 4" id="KW-0560">Oxidoreductase</keyword>
<dbReference type="InterPro" id="IPR029510">
    <property type="entry name" value="Ald_DH_CS_GLU"/>
</dbReference>
<dbReference type="RefSeq" id="WP_320424778.1">
    <property type="nucleotide sequence ID" value="NZ_JAXCLA010000006.1"/>
</dbReference>
<dbReference type="Gene3D" id="3.40.309.10">
    <property type="entry name" value="Aldehyde Dehydrogenase, Chain A, domain 2"/>
    <property type="match status" value="1"/>
</dbReference>
<evidence type="ECO:0000313" key="6">
    <source>
        <dbReference type="EMBL" id="MDY0746820.1"/>
    </source>
</evidence>
<dbReference type="InterPro" id="IPR015590">
    <property type="entry name" value="Aldehyde_DH_dom"/>
</dbReference>
<dbReference type="InterPro" id="IPR010102">
    <property type="entry name" value="Succ_semiAld_DH"/>
</dbReference>
<dbReference type="EMBL" id="JAXCLA010000006">
    <property type="protein sequence ID" value="MDY0746820.1"/>
    <property type="molecule type" value="Genomic_DNA"/>
</dbReference>
<dbReference type="NCBIfam" id="TIGR01780">
    <property type="entry name" value="SSADH"/>
    <property type="match status" value="1"/>
</dbReference>
<reference evidence="6 7" key="1">
    <citation type="submission" date="2023-11" db="EMBL/GenBank/DDBJ databases">
        <title>Paucibacter sp. nov., isolated from fresh soil in Korea.</title>
        <authorList>
            <person name="Le N.T.T."/>
        </authorList>
    </citation>
    <scope>NUCLEOTIDE SEQUENCE [LARGE SCALE GENOMIC DNA]</scope>
    <source>
        <strain evidence="6 7">R3-3</strain>
    </source>
</reference>
<feature type="active site" evidence="3">
    <location>
        <position position="262"/>
    </location>
</feature>
<gene>
    <name evidence="6" type="ORF">SNE35_20075</name>
</gene>
<dbReference type="InterPro" id="IPR050740">
    <property type="entry name" value="Aldehyde_DH_Superfamily"/>
</dbReference>
<dbReference type="PROSITE" id="PS00070">
    <property type="entry name" value="ALDEHYDE_DEHYDR_CYS"/>
    <property type="match status" value="1"/>
</dbReference>
<dbReference type="Gene3D" id="3.40.605.10">
    <property type="entry name" value="Aldehyde Dehydrogenase, Chain A, domain 1"/>
    <property type="match status" value="1"/>
</dbReference>
<dbReference type="GO" id="GO:0016491">
    <property type="term" value="F:oxidoreductase activity"/>
    <property type="evidence" value="ECO:0007669"/>
    <property type="project" value="UniProtKB-KW"/>
</dbReference>
<dbReference type="PANTHER" id="PTHR43353:SF5">
    <property type="entry name" value="SUCCINATE-SEMIALDEHYDE DEHYDROGENASE, MITOCHONDRIAL"/>
    <property type="match status" value="1"/>
</dbReference>
<protein>
    <submittedName>
        <fullName evidence="6">NAD-dependent succinate-semialdehyde dehydrogenase</fullName>
        <ecNumber evidence="6">1.2.1.-</ecNumber>
    </submittedName>
</protein>
<keyword evidence="7" id="KW-1185">Reference proteome</keyword>
<evidence type="ECO:0000256" key="3">
    <source>
        <dbReference type="PROSITE-ProRule" id="PRU10007"/>
    </source>
</evidence>
<comment type="caution">
    <text evidence="6">The sequence shown here is derived from an EMBL/GenBank/DDBJ whole genome shotgun (WGS) entry which is preliminary data.</text>
</comment>
<dbReference type="CDD" id="cd07103">
    <property type="entry name" value="ALDH_F5_SSADH_GabD"/>
    <property type="match status" value="1"/>
</dbReference>
<sequence>MTTTHTLESIKTAGWLKEANLIGGRWVQADDGSSFDVENPANEARIGVIPWVGVAETRRAIDAAQAAFVDWSMTTAAERAEKLHRMAAIVRDNIDALAAMLTLEQGKPLAEARNEIKLGADYIQWFAEEARRINGEIVPSPWKDRQILVTREPVGVVAAISPWNFPFSMLSRKVAPALAAGCTIVIKPSEFTPYCGLLYGVLAELAGIPAGVVNVVTGDGAVVGGELSRNPLVRKLTFTGSTRVGKLLYKQSAETMKKLSLELGGNAPTIIFDDADLDLAVQNAIGSKFRNSGQTCVCTNRFYVQDGIYDEFARRFTERVRQLKVGNGFDEGVEQGPLINLAAVKKVESHVEDARRKGGQVLLGGKRHALGATFYEPTVIADATPDMLIASEETFGPVAALFRFKDEQEAIDAANATEFGLAAYFYTRDLARTFRVGRAIQSGMVGVNAGVITTAEAPFGGVKDSGIGREGSTHGIEEYLSLKYLAVGGL</sequence>
<dbReference type="Proteomes" id="UP001285263">
    <property type="component" value="Unassembled WGS sequence"/>
</dbReference>
<evidence type="ECO:0000256" key="4">
    <source>
        <dbReference type="RuleBase" id="RU003345"/>
    </source>
</evidence>
<feature type="domain" description="Aldehyde dehydrogenase" evidence="5">
    <location>
        <begin position="26"/>
        <end position="484"/>
    </location>
</feature>
<proteinExistence type="inferred from homology"/>
<dbReference type="PROSITE" id="PS00687">
    <property type="entry name" value="ALDEHYDE_DEHYDR_GLU"/>
    <property type="match status" value="1"/>
</dbReference>
<dbReference type="Pfam" id="PF00171">
    <property type="entry name" value="Aldedh"/>
    <property type="match status" value="1"/>
</dbReference>
<dbReference type="PANTHER" id="PTHR43353">
    <property type="entry name" value="SUCCINATE-SEMIALDEHYDE DEHYDROGENASE, MITOCHONDRIAL"/>
    <property type="match status" value="1"/>
</dbReference>
<dbReference type="InterPro" id="IPR016161">
    <property type="entry name" value="Ald_DH/histidinol_DH"/>
</dbReference>
<accession>A0ABU5DM99</accession>
<dbReference type="InterPro" id="IPR016163">
    <property type="entry name" value="Ald_DH_C"/>
</dbReference>
<name>A0ABU5DM99_9BURK</name>
<dbReference type="InterPro" id="IPR016162">
    <property type="entry name" value="Ald_DH_N"/>
</dbReference>
<evidence type="ECO:0000256" key="2">
    <source>
        <dbReference type="ARBA" id="ARBA00023002"/>
    </source>
</evidence>
<organism evidence="6 7">
    <name type="scientific">Roseateles agri</name>
    <dbReference type="NCBI Taxonomy" id="3098619"/>
    <lineage>
        <taxon>Bacteria</taxon>
        <taxon>Pseudomonadati</taxon>
        <taxon>Pseudomonadota</taxon>
        <taxon>Betaproteobacteria</taxon>
        <taxon>Burkholderiales</taxon>
        <taxon>Sphaerotilaceae</taxon>
        <taxon>Roseateles</taxon>
    </lineage>
</organism>
<comment type="similarity">
    <text evidence="1 4">Belongs to the aldehyde dehydrogenase family.</text>
</comment>
<evidence type="ECO:0000313" key="7">
    <source>
        <dbReference type="Proteomes" id="UP001285263"/>
    </source>
</evidence>
<evidence type="ECO:0000259" key="5">
    <source>
        <dbReference type="Pfam" id="PF00171"/>
    </source>
</evidence>
<dbReference type="SUPFAM" id="SSF53720">
    <property type="entry name" value="ALDH-like"/>
    <property type="match status" value="1"/>
</dbReference>